<dbReference type="InterPro" id="IPR036397">
    <property type="entry name" value="RNaseH_sf"/>
</dbReference>
<keyword evidence="2" id="KW-0378">Hydrolase</keyword>
<name>A0A818LIT5_9BILA</name>
<dbReference type="InterPro" id="IPR027417">
    <property type="entry name" value="P-loop_NTPase"/>
</dbReference>
<dbReference type="Pfam" id="PF01498">
    <property type="entry name" value="HTH_Tnp_Tc3_2"/>
    <property type="match status" value="1"/>
</dbReference>
<dbReference type="InterPro" id="IPR038717">
    <property type="entry name" value="Tc1-like_DDE_dom"/>
</dbReference>
<dbReference type="PANTHER" id="PTHR47959">
    <property type="entry name" value="ATP-DEPENDENT RNA HELICASE RHLE-RELATED"/>
    <property type="match status" value="1"/>
</dbReference>
<dbReference type="InterPro" id="IPR002492">
    <property type="entry name" value="Transposase_Tc1-like"/>
</dbReference>
<evidence type="ECO:0000313" key="8">
    <source>
        <dbReference type="Proteomes" id="UP000663874"/>
    </source>
</evidence>
<dbReference type="CDD" id="cd18787">
    <property type="entry name" value="SF2_C_DEAD"/>
    <property type="match status" value="1"/>
</dbReference>
<dbReference type="Pfam" id="PF00271">
    <property type="entry name" value="Helicase_C"/>
    <property type="match status" value="1"/>
</dbReference>
<evidence type="ECO:0008006" key="9">
    <source>
        <dbReference type="Google" id="ProtNLM"/>
    </source>
</evidence>
<dbReference type="PROSITE" id="PS51194">
    <property type="entry name" value="HELICASE_CTER"/>
    <property type="match status" value="1"/>
</dbReference>
<dbReference type="Gene3D" id="3.40.50.300">
    <property type="entry name" value="P-loop containing nucleotide triphosphate hydrolases"/>
    <property type="match status" value="2"/>
</dbReference>
<accession>A0A818LIT5</accession>
<dbReference type="GO" id="GO:0006313">
    <property type="term" value="P:DNA transposition"/>
    <property type="evidence" value="ECO:0007669"/>
    <property type="project" value="InterPro"/>
</dbReference>
<dbReference type="GO" id="GO:0005829">
    <property type="term" value="C:cytosol"/>
    <property type="evidence" value="ECO:0007669"/>
    <property type="project" value="TreeGrafter"/>
</dbReference>
<feature type="domain" description="Helicase C-terminal" evidence="6">
    <location>
        <begin position="594"/>
        <end position="739"/>
    </location>
</feature>
<keyword evidence="4" id="KW-0067">ATP-binding</keyword>
<dbReference type="GO" id="GO:0016787">
    <property type="term" value="F:hydrolase activity"/>
    <property type="evidence" value="ECO:0007669"/>
    <property type="project" value="UniProtKB-KW"/>
</dbReference>
<dbReference type="SMART" id="SM00487">
    <property type="entry name" value="DEXDc"/>
    <property type="match status" value="1"/>
</dbReference>
<organism evidence="7 8">
    <name type="scientific">Rotaria sordida</name>
    <dbReference type="NCBI Taxonomy" id="392033"/>
    <lineage>
        <taxon>Eukaryota</taxon>
        <taxon>Metazoa</taxon>
        <taxon>Spiralia</taxon>
        <taxon>Gnathifera</taxon>
        <taxon>Rotifera</taxon>
        <taxon>Eurotatoria</taxon>
        <taxon>Bdelloidea</taxon>
        <taxon>Philodinida</taxon>
        <taxon>Philodinidae</taxon>
        <taxon>Rotaria</taxon>
    </lineage>
</organism>
<dbReference type="GO" id="GO:0005524">
    <property type="term" value="F:ATP binding"/>
    <property type="evidence" value="ECO:0007669"/>
    <property type="project" value="UniProtKB-KW"/>
</dbReference>
<dbReference type="InterPro" id="IPR014001">
    <property type="entry name" value="Helicase_ATP-bd"/>
</dbReference>
<evidence type="ECO:0000313" key="7">
    <source>
        <dbReference type="EMBL" id="CAF3566580.1"/>
    </source>
</evidence>
<evidence type="ECO:0000256" key="1">
    <source>
        <dbReference type="ARBA" id="ARBA00022741"/>
    </source>
</evidence>
<keyword evidence="3" id="KW-0347">Helicase</keyword>
<dbReference type="Pfam" id="PF00270">
    <property type="entry name" value="DEAD"/>
    <property type="match status" value="1"/>
</dbReference>
<dbReference type="InterPro" id="IPR001650">
    <property type="entry name" value="Helicase_C-like"/>
</dbReference>
<evidence type="ECO:0000259" key="5">
    <source>
        <dbReference type="PROSITE" id="PS51192"/>
    </source>
</evidence>
<evidence type="ECO:0000256" key="4">
    <source>
        <dbReference type="ARBA" id="ARBA00022840"/>
    </source>
</evidence>
<dbReference type="GO" id="GO:0015074">
    <property type="term" value="P:DNA integration"/>
    <property type="evidence" value="ECO:0007669"/>
    <property type="project" value="InterPro"/>
</dbReference>
<dbReference type="SMART" id="SM00490">
    <property type="entry name" value="HELICc"/>
    <property type="match status" value="1"/>
</dbReference>
<dbReference type="InterPro" id="IPR011545">
    <property type="entry name" value="DEAD/DEAH_box_helicase_dom"/>
</dbReference>
<gene>
    <name evidence="7" type="ORF">FNK824_LOCUS1726</name>
</gene>
<dbReference type="SUPFAM" id="SSF52540">
    <property type="entry name" value="P-loop containing nucleoside triphosphate hydrolases"/>
    <property type="match status" value="1"/>
</dbReference>
<dbReference type="PANTHER" id="PTHR47959:SF19">
    <property type="entry name" value="NUCLEOLAR RNA HELICASE 2-A"/>
    <property type="match status" value="1"/>
</dbReference>
<dbReference type="Gene3D" id="3.30.420.10">
    <property type="entry name" value="Ribonuclease H-like superfamily/Ribonuclease H"/>
    <property type="match status" value="1"/>
</dbReference>
<proteinExistence type="predicted"/>
<keyword evidence="1" id="KW-0547">Nucleotide-binding</keyword>
<dbReference type="PROSITE" id="PS51192">
    <property type="entry name" value="HELICASE_ATP_BIND_1"/>
    <property type="match status" value="1"/>
</dbReference>
<dbReference type="CDD" id="cd00268">
    <property type="entry name" value="DEADc"/>
    <property type="match status" value="1"/>
</dbReference>
<evidence type="ECO:0000256" key="3">
    <source>
        <dbReference type="ARBA" id="ARBA00022806"/>
    </source>
</evidence>
<dbReference type="GO" id="GO:0003724">
    <property type="term" value="F:RNA helicase activity"/>
    <property type="evidence" value="ECO:0007669"/>
    <property type="project" value="TreeGrafter"/>
</dbReference>
<dbReference type="InterPro" id="IPR044742">
    <property type="entry name" value="DEAD/DEAH_RhlB"/>
</dbReference>
<dbReference type="AlphaFoldDB" id="A0A818LIT5"/>
<protein>
    <recommendedName>
        <fullName evidence="9">RNA helicase</fullName>
    </recommendedName>
</protein>
<reference evidence="7" key="1">
    <citation type="submission" date="2021-02" db="EMBL/GenBank/DDBJ databases">
        <authorList>
            <person name="Nowell W R."/>
        </authorList>
    </citation>
    <scope>NUCLEOTIDE SEQUENCE</scope>
</reference>
<comment type="caution">
    <text evidence="7">The sequence shown here is derived from an EMBL/GenBank/DDBJ whole genome shotgun (WGS) entry which is preliminary data.</text>
</comment>
<dbReference type="EMBL" id="CAJOBE010000094">
    <property type="protein sequence ID" value="CAF3566580.1"/>
    <property type="molecule type" value="Genomic_DNA"/>
</dbReference>
<dbReference type="GO" id="GO:0003677">
    <property type="term" value="F:DNA binding"/>
    <property type="evidence" value="ECO:0007669"/>
    <property type="project" value="InterPro"/>
</dbReference>
<dbReference type="Proteomes" id="UP000663874">
    <property type="component" value="Unassembled WGS sequence"/>
</dbReference>
<evidence type="ECO:0000259" key="6">
    <source>
        <dbReference type="PROSITE" id="PS51194"/>
    </source>
</evidence>
<dbReference type="InterPro" id="IPR050079">
    <property type="entry name" value="DEAD_box_RNA_helicase"/>
</dbReference>
<dbReference type="Pfam" id="PF13358">
    <property type="entry name" value="DDE_3"/>
    <property type="match status" value="1"/>
</dbReference>
<evidence type="ECO:0000256" key="2">
    <source>
        <dbReference type="ARBA" id="ARBA00022801"/>
    </source>
</evidence>
<sequence length="743" mass="86076">MTQACRRDYQRAQCVALSKVNISCREISTIIGEFQDRPRAGRPKKLNERNIRMLKRLVQKGERYSVGKIAIKLNDTLNSPVTSRTIINYLHRCGYEYKTKITKPFLNKNVKKNRLNWCLDYSNWTINQWKNIIFSDATCFYVIKRKNKTKIWRTKDERWKESCMHVAAAGGGGRVDFYGTITSEGTDCFRIYNENTNSDVYCDILDNYLIPTVQLYQMENNYFCQHDNSKYHLSKQTQMKFHELGVKVLKWPSKSPALNPIESLWTVIDNKLKSKSLSSVKELIEALSKAWLPITPQLCQKFVFSMPRRIQKCIAVNSTRFVRYQSQLNVARSSYQFDSAFDKFPSNENEQELGLFKHFNINELTQKRLQARDVKYLFPVQYRSYNDIISGKDCIVQARTGTGKTLAFSLPIVERLQTEISNAWGRYPRCLVLEPTRELAKQVTNDFLSIKSRLLSISTLYGGKEYSRQELSLKKGSDIVIGTPGRIKDFLNQKKLNLQQVQIIVLDEVDRMLDMGFQDDVDYIIKSIPRSQMIVFSATIPLWLKKSVSRYMSPTNKSFINLIGDSQEKTAVNVEHLSFKLNNFSKRPEVVLKLLEQYSKDINQSQAIVFCQTKHECDLLSRSNEMSSISSDVLHGNLSQRKREQVLQSFRQGQIRVLITTDVSARGLDIPQVDLVILTSPPQDWESYVHRSGRTGRAGRQGKSICVYNNDQFKQLKLIQRNANIQFTNIHPDSFHEQISMRK</sequence>
<feature type="domain" description="Helicase ATP-binding" evidence="5">
    <location>
        <begin position="385"/>
        <end position="558"/>
    </location>
</feature>